<dbReference type="EMBL" id="CP120682">
    <property type="protein sequence ID" value="WKN36439.1"/>
    <property type="molecule type" value="Genomic_DNA"/>
</dbReference>
<dbReference type="SUPFAM" id="SSF55729">
    <property type="entry name" value="Acyl-CoA N-acyltransferases (Nat)"/>
    <property type="match status" value="1"/>
</dbReference>
<dbReference type="Pfam" id="PF00583">
    <property type="entry name" value="Acetyltransf_1"/>
    <property type="match status" value="1"/>
</dbReference>
<feature type="domain" description="N-acetyltransferase" evidence="1">
    <location>
        <begin position="5"/>
        <end position="163"/>
    </location>
</feature>
<dbReference type="CDD" id="cd04301">
    <property type="entry name" value="NAT_SF"/>
    <property type="match status" value="1"/>
</dbReference>
<reference evidence="2" key="2">
    <citation type="journal article" date="2024" name="Antonie Van Leeuwenhoek">
        <title>Roseihalotalea indica gen. nov., sp. nov., a halophilic Bacteroidetes from mesopelagic Southwest Indian Ocean with higher carbohydrate metabolic potential.</title>
        <authorList>
            <person name="Chen B."/>
            <person name="Zhang M."/>
            <person name="Lin D."/>
            <person name="Ye J."/>
            <person name="Tang K."/>
        </authorList>
    </citation>
    <scope>NUCLEOTIDE SEQUENCE</scope>
    <source>
        <strain evidence="2">TK19036</strain>
    </source>
</reference>
<dbReference type="InterPro" id="IPR016181">
    <property type="entry name" value="Acyl_CoA_acyltransferase"/>
</dbReference>
<protein>
    <submittedName>
        <fullName evidence="2">GNAT family N-acetyltransferase</fullName>
    </submittedName>
</protein>
<gene>
    <name evidence="2" type="ORF">K4G66_29180</name>
</gene>
<organism evidence="2">
    <name type="scientific">Roseihalotalea indica</name>
    <dbReference type="NCBI Taxonomy" id="2867963"/>
    <lineage>
        <taxon>Bacteria</taxon>
        <taxon>Pseudomonadati</taxon>
        <taxon>Bacteroidota</taxon>
        <taxon>Cytophagia</taxon>
        <taxon>Cytophagales</taxon>
        <taxon>Catalimonadaceae</taxon>
        <taxon>Roseihalotalea</taxon>
    </lineage>
</organism>
<evidence type="ECO:0000313" key="2">
    <source>
        <dbReference type="EMBL" id="WKN36439.1"/>
    </source>
</evidence>
<accession>A0AA49GMD8</accession>
<dbReference type="PROSITE" id="PS51186">
    <property type="entry name" value="GNAT"/>
    <property type="match status" value="1"/>
</dbReference>
<sequence length="218" mass="25308">MKFTITVATAAHEQYAETISQMIQEAAIARGTGIAKRPPEYIRKKMQEGKAIIALHENTVIGFCYIETWGHRQYIANSGLIVHSDYRKHGLATKIKEAAFKLSREKYPNAKLFGITTSLAVMKINSDLGYRPVTFSELTDDEQFWQGCQSCPNYDILMRNNRKNCLCTAMTYDPKEKKGKQWFIRSQIKKYERWLRIKRESFLKQKKPILKLKLFAKS</sequence>
<dbReference type="InterPro" id="IPR000182">
    <property type="entry name" value="GNAT_dom"/>
</dbReference>
<proteinExistence type="predicted"/>
<dbReference type="AlphaFoldDB" id="A0AA49GMD8"/>
<reference evidence="2" key="1">
    <citation type="journal article" date="2023" name="Comput. Struct. Biotechnol. J.">
        <title>Discovery of a novel marine Bacteroidetes with a rich repertoire of carbohydrate-active enzymes.</title>
        <authorList>
            <person name="Chen B."/>
            <person name="Liu G."/>
            <person name="Chen Q."/>
            <person name="Wang H."/>
            <person name="Liu L."/>
            <person name="Tang K."/>
        </authorList>
    </citation>
    <scope>NUCLEOTIDE SEQUENCE</scope>
    <source>
        <strain evidence="2">TK19036</strain>
    </source>
</reference>
<name>A0AA49GMD8_9BACT</name>
<evidence type="ECO:0000259" key="1">
    <source>
        <dbReference type="PROSITE" id="PS51186"/>
    </source>
</evidence>
<dbReference type="GO" id="GO:0016747">
    <property type="term" value="F:acyltransferase activity, transferring groups other than amino-acyl groups"/>
    <property type="evidence" value="ECO:0007669"/>
    <property type="project" value="InterPro"/>
</dbReference>
<dbReference type="Gene3D" id="3.40.630.30">
    <property type="match status" value="1"/>
</dbReference>